<feature type="region of interest" description="Disordered" evidence="1">
    <location>
        <begin position="35"/>
        <end position="56"/>
    </location>
</feature>
<proteinExistence type="predicted"/>
<protein>
    <submittedName>
        <fullName evidence="2">Uncharacterized protein</fullName>
    </submittedName>
</protein>
<gene>
    <name evidence="2" type="ORF">EV664_107199</name>
</gene>
<name>A0A4R6FKE5_9SPHN</name>
<reference evidence="2 3" key="1">
    <citation type="submission" date="2019-03" db="EMBL/GenBank/DDBJ databases">
        <title>Genomic Encyclopedia of Type Strains, Phase IV (KMG-IV): sequencing the most valuable type-strain genomes for metagenomic binning, comparative biology and taxonomic classification.</title>
        <authorList>
            <person name="Goeker M."/>
        </authorList>
    </citation>
    <scope>NUCLEOTIDE SEQUENCE [LARGE SCALE GENOMIC DNA]</scope>
    <source>
        <strain evidence="2 3">DSM 25059</strain>
    </source>
</reference>
<evidence type="ECO:0000313" key="2">
    <source>
        <dbReference type="EMBL" id="TDN81797.1"/>
    </source>
</evidence>
<organism evidence="2 3">
    <name type="scientific">Stakelama pacifica</name>
    <dbReference type="NCBI Taxonomy" id="517720"/>
    <lineage>
        <taxon>Bacteria</taxon>
        <taxon>Pseudomonadati</taxon>
        <taxon>Pseudomonadota</taxon>
        <taxon>Alphaproteobacteria</taxon>
        <taxon>Sphingomonadales</taxon>
        <taxon>Sphingomonadaceae</taxon>
        <taxon>Stakelama</taxon>
    </lineage>
</organism>
<dbReference type="Proteomes" id="UP000295493">
    <property type="component" value="Unassembled WGS sequence"/>
</dbReference>
<comment type="caution">
    <text evidence="2">The sequence shown here is derived from an EMBL/GenBank/DDBJ whole genome shotgun (WGS) entry which is preliminary data.</text>
</comment>
<sequence>MTKQESVENIKAKLTALENAVTDLCEAIEGVGDPVSQVAPQASSGGNGPPPTPPGV</sequence>
<evidence type="ECO:0000256" key="1">
    <source>
        <dbReference type="SAM" id="MobiDB-lite"/>
    </source>
</evidence>
<dbReference type="AlphaFoldDB" id="A0A4R6FKE5"/>
<keyword evidence="3" id="KW-1185">Reference proteome</keyword>
<dbReference type="RefSeq" id="WP_162848835.1">
    <property type="nucleotide sequence ID" value="NZ_BMLU01000007.1"/>
</dbReference>
<accession>A0A4R6FKE5</accession>
<dbReference type="EMBL" id="SNWD01000007">
    <property type="protein sequence ID" value="TDN81797.1"/>
    <property type="molecule type" value="Genomic_DNA"/>
</dbReference>
<evidence type="ECO:0000313" key="3">
    <source>
        <dbReference type="Proteomes" id="UP000295493"/>
    </source>
</evidence>